<organism evidence="1 2">
    <name type="scientific">Riemerella anatipestifer</name>
    <name type="common">Moraxella anatipestifer</name>
    <dbReference type="NCBI Taxonomy" id="34085"/>
    <lineage>
        <taxon>Bacteria</taxon>
        <taxon>Pseudomonadati</taxon>
        <taxon>Bacteroidota</taxon>
        <taxon>Flavobacteriia</taxon>
        <taxon>Flavobacteriales</taxon>
        <taxon>Weeksellaceae</taxon>
        <taxon>Riemerella</taxon>
    </lineage>
</organism>
<dbReference type="EMBL" id="JAQZHK010000003">
    <property type="protein sequence ID" value="MDY3512561.1"/>
    <property type="molecule type" value="Genomic_DNA"/>
</dbReference>
<evidence type="ECO:0000313" key="2">
    <source>
        <dbReference type="Proteomes" id="UP001284033"/>
    </source>
</evidence>
<evidence type="ECO:0000313" key="1">
    <source>
        <dbReference type="EMBL" id="MDY3512561.1"/>
    </source>
</evidence>
<sequence length="73" mass="7664">MFTTGLITAKEGKVDEKINEKKSVKTETLPPAKQQSGCFSFTLSCGIPGAACGDSTIELIGLILKADDDICGK</sequence>
<protein>
    <submittedName>
        <fullName evidence="1">Uncharacterized protein</fullName>
    </submittedName>
</protein>
<proteinExistence type="predicted"/>
<accession>A0AAP6HFY2</accession>
<gene>
    <name evidence="1" type="ORF">PG303_04950</name>
</gene>
<dbReference type="RefSeq" id="WP_109475298.1">
    <property type="nucleotide sequence ID" value="NZ_CP110126.1"/>
</dbReference>
<name>A0AAP6HFY2_RIEAN</name>
<dbReference type="Proteomes" id="UP001284033">
    <property type="component" value="Unassembled WGS sequence"/>
</dbReference>
<reference evidence="1" key="1">
    <citation type="submission" date="2023-01" db="EMBL/GenBank/DDBJ databases">
        <title>Genome-based studies on antimicrobial resistance profiles of Riemerella anatipestifer in China, 1994 to 2021.</title>
        <authorList>
            <person name="Yang Z."/>
            <person name="Zhu D."/>
        </authorList>
    </citation>
    <scope>NUCLEOTIDE SEQUENCE</scope>
    <source>
        <strain evidence="1">RCAD1218</strain>
    </source>
</reference>
<comment type="caution">
    <text evidence="1">The sequence shown here is derived from an EMBL/GenBank/DDBJ whole genome shotgun (WGS) entry which is preliminary data.</text>
</comment>
<dbReference type="AlphaFoldDB" id="A0AAP6HFY2"/>